<evidence type="ECO:0000256" key="1">
    <source>
        <dbReference type="SAM" id="MobiDB-lite"/>
    </source>
</evidence>
<evidence type="ECO:0000313" key="2">
    <source>
        <dbReference type="EMBL" id="KAK3289380.1"/>
    </source>
</evidence>
<sequence length="235" mass="24985">MFPCQNLCSPYTSISRRQEAAPDTSKSTSRKRSSVHCRASSKSVIPKPVEAPLWRLLHTAASCAVACTVSLGPVNGALAAKLSVPIENATYSEVSCKGNSKVAGQGNITCIEFTGTVNNTNKKAINTADVYGRVYDGAKNDVTDNEENDRIAYVDLIPPGVSTVSFTLSVPASQLELGPLSWKSLKASGFTGQVLPGQAGLLGLLDEIDCSTIGPDSDIFDIEQCEEQELENSIR</sequence>
<name>A0AAE0H473_9CHLO</name>
<accession>A0AAE0H473</accession>
<protein>
    <submittedName>
        <fullName evidence="2">Uncharacterized protein</fullName>
    </submittedName>
</protein>
<dbReference type="EMBL" id="LGRX02000153">
    <property type="protein sequence ID" value="KAK3289380.1"/>
    <property type="molecule type" value="Genomic_DNA"/>
</dbReference>
<dbReference type="Proteomes" id="UP001190700">
    <property type="component" value="Unassembled WGS sequence"/>
</dbReference>
<proteinExistence type="predicted"/>
<feature type="region of interest" description="Disordered" evidence="1">
    <location>
        <begin position="15"/>
        <end position="39"/>
    </location>
</feature>
<comment type="caution">
    <text evidence="2">The sequence shown here is derived from an EMBL/GenBank/DDBJ whole genome shotgun (WGS) entry which is preliminary data.</text>
</comment>
<reference evidence="2 3" key="1">
    <citation type="journal article" date="2015" name="Genome Biol. Evol.">
        <title>Comparative Genomics of a Bacterivorous Green Alga Reveals Evolutionary Causalities and Consequences of Phago-Mixotrophic Mode of Nutrition.</title>
        <authorList>
            <person name="Burns J.A."/>
            <person name="Paasch A."/>
            <person name="Narechania A."/>
            <person name="Kim E."/>
        </authorList>
    </citation>
    <scope>NUCLEOTIDE SEQUENCE [LARGE SCALE GENOMIC DNA]</scope>
    <source>
        <strain evidence="2 3">PLY_AMNH</strain>
    </source>
</reference>
<dbReference type="AlphaFoldDB" id="A0AAE0H473"/>
<keyword evidence="3" id="KW-1185">Reference proteome</keyword>
<gene>
    <name evidence="2" type="ORF">CYMTET_3180</name>
</gene>
<evidence type="ECO:0000313" key="3">
    <source>
        <dbReference type="Proteomes" id="UP001190700"/>
    </source>
</evidence>
<organism evidence="2 3">
    <name type="scientific">Cymbomonas tetramitiformis</name>
    <dbReference type="NCBI Taxonomy" id="36881"/>
    <lineage>
        <taxon>Eukaryota</taxon>
        <taxon>Viridiplantae</taxon>
        <taxon>Chlorophyta</taxon>
        <taxon>Pyramimonadophyceae</taxon>
        <taxon>Pyramimonadales</taxon>
        <taxon>Pyramimonadaceae</taxon>
        <taxon>Cymbomonas</taxon>
    </lineage>
</organism>